<organism evidence="1 2">
    <name type="scientific">Peronosclerospora sorghi</name>
    <dbReference type="NCBI Taxonomy" id="230839"/>
    <lineage>
        <taxon>Eukaryota</taxon>
        <taxon>Sar</taxon>
        <taxon>Stramenopiles</taxon>
        <taxon>Oomycota</taxon>
        <taxon>Peronosporomycetes</taxon>
        <taxon>Peronosporales</taxon>
        <taxon>Peronosporaceae</taxon>
        <taxon>Peronosclerospora</taxon>
    </lineage>
</organism>
<name>A0ACC0WQM9_9STRA</name>
<evidence type="ECO:0000313" key="2">
    <source>
        <dbReference type="Proteomes" id="UP001163321"/>
    </source>
</evidence>
<accession>A0ACC0WQM9</accession>
<comment type="caution">
    <text evidence="1">The sequence shown here is derived from an EMBL/GenBank/DDBJ whole genome shotgun (WGS) entry which is preliminary data.</text>
</comment>
<sequence>MHAINPEESLFRIAATVAFKTKFNGLIWNASEVYTTTKYEQAMELIKKEHAAIHEYLVESAPVLWARAKFPLPLFNTVGRVAERLAW</sequence>
<proteinExistence type="predicted"/>
<reference evidence="1 2" key="1">
    <citation type="journal article" date="2022" name="bioRxiv">
        <title>The genome of the oomycete Peronosclerospora sorghi, a cosmopolitan pathogen of maize and sorghum, is inflated with dispersed pseudogenes.</title>
        <authorList>
            <person name="Fletcher K."/>
            <person name="Martin F."/>
            <person name="Isakeit T."/>
            <person name="Cavanaugh K."/>
            <person name="Magill C."/>
            <person name="Michelmore R."/>
        </authorList>
    </citation>
    <scope>NUCLEOTIDE SEQUENCE [LARGE SCALE GENOMIC DNA]</scope>
    <source>
        <strain evidence="1">P6</strain>
    </source>
</reference>
<dbReference type="EMBL" id="CM047580">
    <property type="protein sequence ID" value="KAI9920985.1"/>
    <property type="molecule type" value="Genomic_DNA"/>
</dbReference>
<gene>
    <name evidence="1" type="ORF">PsorP6_001500</name>
</gene>
<dbReference type="Proteomes" id="UP001163321">
    <property type="component" value="Chromosome 1"/>
</dbReference>
<protein>
    <submittedName>
        <fullName evidence="1">Uncharacterized protein</fullName>
    </submittedName>
</protein>
<keyword evidence="2" id="KW-1185">Reference proteome</keyword>
<evidence type="ECO:0000313" key="1">
    <source>
        <dbReference type="EMBL" id="KAI9920985.1"/>
    </source>
</evidence>